<gene>
    <name evidence="2" type="ORF">BN874_1650004</name>
</gene>
<dbReference type="AlphaFoldDB" id="A0A7U7J3J2"/>
<protein>
    <submittedName>
        <fullName evidence="2">Uncharacterized protein</fullName>
    </submittedName>
</protein>
<feature type="region of interest" description="Disordered" evidence="1">
    <location>
        <begin position="17"/>
        <end position="42"/>
    </location>
</feature>
<comment type="caution">
    <text evidence="2">The sequence shown here is derived from an EMBL/GenBank/DDBJ whole genome shotgun (WGS) entry which is preliminary data.</text>
</comment>
<dbReference type="Proteomes" id="UP000019184">
    <property type="component" value="Unassembled WGS sequence"/>
</dbReference>
<keyword evidence="3" id="KW-1185">Reference proteome</keyword>
<reference evidence="2 3" key="1">
    <citation type="journal article" date="2014" name="ISME J.">
        <title>Candidatus Competibacter-lineage genomes retrieved from metagenomes reveal functional metabolic diversity.</title>
        <authorList>
            <person name="McIlroy S.J."/>
            <person name="Albertsen M."/>
            <person name="Andresen E.K."/>
            <person name="Saunders A.M."/>
            <person name="Kristiansen R."/>
            <person name="Stokholm-Bjerregaard M."/>
            <person name="Nielsen K.L."/>
            <person name="Nielsen P.H."/>
        </authorList>
    </citation>
    <scope>NUCLEOTIDE SEQUENCE [LARGE SCALE GENOMIC DNA]</scope>
    <source>
        <strain evidence="2 3">Run_B_J11</strain>
    </source>
</reference>
<sequence>MPTCLWLDGAEAALPLPGSTEFPEVQPESAKAPIKTTREKPTKGLRRDITMLSAIMTQSPRDHWYYGKNYHYSMESVCAVTHIPIKRAFLSPAGMFCLPSRIEIH</sequence>
<evidence type="ECO:0000256" key="1">
    <source>
        <dbReference type="SAM" id="MobiDB-lite"/>
    </source>
</evidence>
<accession>A0A7U7J3J2</accession>
<name>A0A7U7J3J2_9GAMM</name>
<dbReference type="EMBL" id="CBTK010000074">
    <property type="protein sequence ID" value="CDH44409.1"/>
    <property type="molecule type" value="Genomic_DNA"/>
</dbReference>
<proteinExistence type="predicted"/>
<evidence type="ECO:0000313" key="3">
    <source>
        <dbReference type="Proteomes" id="UP000019184"/>
    </source>
</evidence>
<evidence type="ECO:0000313" key="2">
    <source>
        <dbReference type="EMBL" id="CDH44409.1"/>
    </source>
</evidence>
<organism evidence="2 3">
    <name type="scientific">Candidatus Contendobacter odensis Run_B_J11</name>
    <dbReference type="NCBI Taxonomy" id="1400861"/>
    <lineage>
        <taxon>Bacteria</taxon>
        <taxon>Pseudomonadati</taxon>
        <taxon>Pseudomonadota</taxon>
        <taxon>Gammaproteobacteria</taxon>
        <taxon>Candidatus Competibacteraceae</taxon>
        <taxon>Candidatus Contendibacter</taxon>
    </lineage>
</organism>